<proteinExistence type="predicted"/>
<name>A0AAV2SUZ2_MEGNR</name>
<dbReference type="InterPro" id="IPR036056">
    <property type="entry name" value="Fibrinogen-like_C"/>
</dbReference>
<comment type="caution">
    <text evidence="2">The sequence shown here is derived from an EMBL/GenBank/DDBJ whole genome shotgun (WGS) entry which is preliminary data.</text>
</comment>
<dbReference type="SMART" id="SM00186">
    <property type="entry name" value="FBG"/>
    <property type="match status" value="1"/>
</dbReference>
<dbReference type="EMBL" id="CAXKWB010189813">
    <property type="protein sequence ID" value="CAL4256340.1"/>
    <property type="molecule type" value="Genomic_DNA"/>
</dbReference>
<dbReference type="PROSITE" id="PS51406">
    <property type="entry name" value="FIBRINOGEN_C_2"/>
    <property type="match status" value="1"/>
</dbReference>
<gene>
    <name evidence="2" type="ORF">MNOR_LOCUS42035</name>
</gene>
<dbReference type="Pfam" id="PF00147">
    <property type="entry name" value="Fibrinogen_C"/>
    <property type="match status" value="1"/>
</dbReference>
<dbReference type="Gene3D" id="3.90.215.10">
    <property type="entry name" value="Gamma Fibrinogen, chain A, domain 1"/>
    <property type="match status" value="1"/>
</dbReference>
<dbReference type="AlphaFoldDB" id="A0AAV2SUZ2"/>
<feature type="domain" description="Fibrinogen C-terminal" evidence="1">
    <location>
        <begin position="161"/>
        <end position="327"/>
    </location>
</feature>
<dbReference type="Proteomes" id="UP001497623">
    <property type="component" value="Unassembled WGS sequence"/>
</dbReference>
<keyword evidence="3" id="KW-1185">Reference proteome</keyword>
<protein>
    <recommendedName>
        <fullName evidence="1">Fibrinogen C-terminal domain-containing protein</fullName>
    </recommendedName>
</protein>
<dbReference type="CDD" id="cd00087">
    <property type="entry name" value="FReD"/>
    <property type="match status" value="1"/>
</dbReference>
<dbReference type="PANTHER" id="PTHR19143">
    <property type="entry name" value="FIBRINOGEN/TENASCIN/ANGIOPOEITIN"/>
    <property type="match status" value="1"/>
</dbReference>
<dbReference type="GO" id="GO:0005615">
    <property type="term" value="C:extracellular space"/>
    <property type="evidence" value="ECO:0007669"/>
    <property type="project" value="TreeGrafter"/>
</dbReference>
<dbReference type="InterPro" id="IPR014716">
    <property type="entry name" value="Fibrinogen_a/b/g_C_1"/>
</dbReference>
<organism evidence="2 3">
    <name type="scientific">Meganyctiphanes norvegica</name>
    <name type="common">Northern krill</name>
    <name type="synonym">Thysanopoda norvegica</name>
    <dbReference type="NCBI Taxonomy" id="48144"/>
    <lineage>
        <taxon>Eukaryota</taxon>
        <taxon>Metazoa</taxon>
        <taxon>Ecdysozoa</taxon>
        <taxon>Arthropoda</taxon>
        <taxon>Crustacea</taxon>
        <taxon>Multicrustacea</taxon>
        <taxon>Malacostraca</taxon>
        <taxon>Eumalacostraca</taxon>
        <taxon>Eucarida</taxon>
        <taxon>Euphausiacea</taxon>
        <taxon>Euphausiidae</taxon>
        <taxon>Meganyctiphanes</taxon>
    </lineage>
</organism>
<dbReference type="InterPro" id="IPR002181">
    <property type="entry name" value="Fibrinogen_a/b/g_C_dom"/>
</dbReference>
<dbReference type="InterPro" id="IPR050373">
    <property type="entry name" value="Fibrinogen_C-term_domain"/>
</dbReference>
<dbReference type="SUPFAM" id="SSF56496">
    <property type="entry name" value="Fibrinogen C-terminal domain-like"/>
    <property type="match status" value="1"/>
</dbReference>
<evidence type="ECO:0000313" key="3">
    <source>
        <dbReference type="Proteomes" id="UP001497623"/>
    </source>
</evidence>
<reference evidence="2 3" key="1">
    <citation type="submission" date="2024-05" db="EMBL/GenBank/DDBJ databases">
        <authorList>
            <person name="Wallberg A."/>
        </authorList>
    </citation>
    <scope>NUCLEOTIDE SEQUENCE [LARGE SCALE GENOMIC DNA]</scope>
</reference>
<evidence type="ECO:0000259" key="1">
    <source>
        <dbReference type="PROSITE" id="PS51406"/>
    </source>
</evidence>
<evidence type="ECO:0000313" key="2">
    <source>
        <dbReference type="EMBL" id="CAL4256340.1"/>
    </source>
</evidence>
<accession>A0AAV2SUZ2</accession>
<sequence length="327" mass="37174">MDDFFINNTETDTKQQNRLFNIEKSISSMENVSSNMISNITNMSKHNHVIIKNDISSLENVCSNIIPNITNMSEHRHVIIKNNISSMENVCSKINIKLQNIDLELKAYIDTSKNSNQVMANIEEDVSTLYHNLTEVDNSLSETLMDIKDAVQDLNSSFVGSLSKTGPANCNDLYNEGMKTSAAVQIFPYSCCPDHSEYVVCDQQFDLGRWTIIQRRQDVRPRENFYRGMSDYVRGFGMLSGEFWIGLKLIHELTTHSKQELHITLEDWDGNVKWARYSTFKIGSAEDNYRLNVTGYSGDAGDALSFHQGQAFSTFDEDNDPHTSVQC</sequence>
<feature type="non-terminal residue" evidence="2">
    <location>
        <position position="327"/>
    </location>
</feature>